<dbReference type="AlphaFoldDB" id="A0A396SCJ3"/>
<evidence type="ECO:0000313" key="12">
    <source>
        <dbReference type="Proteomes" id="UP000265692"/>
    </source>
</evidence>
<dbReference type="Pfam" id="PF02770">
    <property type="entry name" value="Acyl-CoA_dh_M"/>
    <property type="match status" value="1"/>
</dbReference>
<evidence type="ECO:0000259" key="8">
    <source>
        <dbReference type="Pfam" id="PF00441"/>
    </source>
</evidence>
<dbReference type="SUPFAM" id="SSF47203">
    <property type="entry name" value="Acyl-CoA dehydrogenase C-terminal domain-like"/>
    <property type="match status" value="1"/>
</dbReference>
<evidence type="ECO:0000256" key="4">
    <source>
        <dbReference type="ARBA" id="ARBA00022827"/>
    </source>
</evidence>
<dbReference type="Pfam" id="PF00441">
    <property type="entry name" value="Acyl-CoA_dh_1"/>
    <property type="match status" value="1"/>
</dbReference>
<keyword evidence="5 7" id="KW-0560">Oxidoreductase</keyword>
<feature type="domain" description="Acyl-CoA oxidase/dehydrogenase middle" evidence="9">
    <location>
        <begin position="122"/>
        <end position="215"/>
    </location>
</feature>
<dbReference type="PROSITE" id="PS00072">
    <property type="entry name" value="ACYL_COA_DH_1"/>
    <property type="match status" value="1"/>
</dbReference>
<protein>
    <submittedName>
        <fullName evidence="11">Cyclohexanecarboxyl-CoA dehydrogenase</fullName>
    </submittedName>
</protein>
<name>A0A396SCJ3_9BACL</name>
<evidence type="ECO:0000313" key="11">
    <source>
        <dbReference type="EMBL" id="RHW38740.1"/>
    </source>
</evidence>
<feature type="domain" description="Acyl-CoA dehydrogenase/oxidase C-terminal" evidence="8">
    <location>
        <begin position="227"/>
        <end position="375"/>
    </location>
</feature>
<dbReference type="Gene3D" id="1.20.140.10">
    <property type="entry name" value="Butyryl-CoA Dehydrogenase, subunit A, domain 3"/>
    <property type="match status" value="1"/>
</dbReference>
<dbReference type="InterPro" id="IPR006089">
    <property type="entry name" value="Acyl-CoA_DH_CS"/>
</dbReference>
<evidence type="ECO:0000256" key="6">
    <source>
        <dbReference type="ARBA" id="ARBA00052546"/>
    </source>
</evidence>
<accession>A0A396SCJ3</accession>
<sequence>MNFEFTEEQQEFRKILSDFSKEELLPNYTKWDREGLTPKHLWKKLGELGVNGLRIPEEYGGSGADCITTGIAAEEIGRGDFNLTYAVMLNALIGEILSKHASDEIKQLWLPQIASGNKIVGIAITEPSAGTDAGGIQSTARLDGDVYVLNGEKSGISVATCGDAFIIFAKTSPDLGNRGISAFLVPADLDGLEVKGYEDMGNIPVGRGSIYMHDVKVPVSNRIGLENNGFYQVMNGFDLSRLLIGLQCIGAAMQSLDETIEHVKIRESFGKPLAKYQAVSFPIVTHYTQLELVKWQAYRGLWLRDQGLKHSRESSSVKWLGPKYSADAIHECLLLNGHYAYTKEMPLEQRLRDVIGLEIGDGTAQANQMVIAKDLIGKEFRTV</sequence>
<evidence type="ECO:0000256" key="7">
    <source>
        <dbReference type="RuleBase" id="RU362125"/>
    </source>
</evidence>
<dbReference type="GO" id="GO:0003995">
    <property type="term" value="F:acyl-CoA dehydrogenase activity"/>
    <property type="evidence" value="ECO:0007669"/>
    <property type="project" value="InterPro"/>
</dbReference>
<dbReference type="InterPro" id="IPR009075">
    <property type="entry name" value="AcylCo_DH/oxidase_C"/>
</dbReference>
<dbReference type="InterPro" id="IPR009100">
    <property type="entry name" value="AcylCoA_DH/oxidase_NM_dom_sf"/>
</dbReference>
<dbReference type="FunFam" id="1.10.540.10:FF:000002">
    <property type="entry name" value="Acyl-CoA dehydrogenase FadE19"/>
    <property type="match status" value="1"/>
</dbReference>
<evidence type="ECO:0000256" key="1">
    <source>
        <dbReference type="ARBA" id="ARBA00001974"/>
    </source>
</evidence>
<keyword evidence="3 7" id="KW-0285">Flavoprotein</keyword>
<dbReference type="Proteomes" id="UP000265692">
    <property type="component" value="Unassembled WGS sequence"/>
</dbReference>
<proteinExistence type="inferred from homology"/>
<dbReference type="Gene3D" id="2.40.110.10">
    <property type="entry name" value="Butyryl-CoA Dehydrogenase, subunit A, domain 2"/>
    <property type="match status" value="1"/>
</dbReference>
<comment type="caution">
    <text evidence="11">The sequence shown here is derived from an EMBL/GenBank/DDBJ whole genome shotgun (WGS) entry which is preliminary data.</text>
</comment>
<dbReference type="InterPro" id="IPR036250">
    <property type="entry name" value="AcylCo_DH-like_C"/>
</dbReference>
<dbReference type="GO" id="GO:0050660">
    <property type="term" value="F:flavin adenine dinucleotide binding"/>
    <property type="evidence" value="ECO:0007669"/>
    <property type="project" value="InterPro"/>
</dbReference>
<dbReference type="InterPro" id="IPR037069">
    <property type="entry name" value="AcylCoA_DH/ox_N_sf"/>
</dbReference>
<dbReference type="OrthoDB" id="2769798at2"/>
<comment type="similarity">
    <text evidence="2 7">Belongs to the acyl-CoA dehydrogenase family.</text>
</comment>
<dbReference type="SUPFAM" id="SSF56645">
    <property type="entry name" value="Acyl-CoA dehydrogenase NM domain-like"/>
    <property type="match status" value="1"/>
</dbReference>
<evidence type="ECO:0000259" key="9">
    <source>
        <dbReference type="Pfam" id="PF02770"/>
    </source>
</evidence>
<dbReference type="InterPro" id="IPR006091">
    <property type="entry name" value="Acyl-CoA_Oxase/DH_mid-dom"/>
</dbReference>
<dbReference type="InterPro" id="IPR013786">
    <property type="entry name" value="AcylCoA_DH/ox_N"/>
</dbReference>
<comment type="cofactor">
    <cofactor evidence="1 7">
        <name>FAD</name>
        <dbReference type="ChEBI" id="CHEBI:57692"/>
    </cofactor>
</comment>
<organism evidence="11 12">
    <name type="scientific">Ureibacillus yapensis</name>
    <dbReference type="NCBI Taxonomy" id="2304605"/>
    <lineage>
        <taxon>Bacteria</taxon>
        <taxon>Bacillati</taxon>
        <taxon>Bacillota</taxon>
        <taxon>Bacilli</taxon>
        <taxon>Bacillales</taxon>
        <taxon>Caryophanaceae</taxon>
        <taxon>Ureibacillus</taxon>
    </lineage>
</organism>
<dbReference type="EMBL" id="QWEI01000002">
    <property type="protein sequence ID" value="RHW38740.1"/>
    <property type="molecule type" value="Genomic_DNA"/>
</dbReference>
<evidence type="ECO:0000256" key="3">
    <source>
        <dbReference type="ARBA" id="ARBA00022630"/>
    </source>
</evidence>
<evidence type="ECO:0000259" key="10">
    <source>
        <dbReference type="Pfam" id="PF02771"/>
    </source>
</evidence>
<dbReference type="Gene3D" id="1.10.540.10">
    <property type="entry name" value="Acyl-CoA dehydrogenase/oxidase, N-terminal domain"/>
    <property type="match status" value="1"/>
</dbReference>
<evidence type="ECO:0000256" key="2">
    <source>
        <dbReference type="ARBA" id="ARBA00009347"/>
    </source>
</evidence>
<evidence type="ECO:0000256" key="5">
    <source>
        <dbReference type="ARBA" id="ARBA00023002"/>
    </source>
</evidence>
<dbReference type="PANTHER" id="PTHR43884:SF37">
    <property type="entry name" value="ACYL-COA DEHYDROGENASE"/>
    <property type="match status" value="1"/>
</dbReference>
<dbReference type="PANTHER" id="PTHR43884">
    <property type="entry name" value="ACYL-COA DEHYDROGENASE"/>
    <property type="match status" value="1"/>
</dbReference>
<feature type="domain" description="Acyl-CoA dehydrogenase/oxidase N-terminal" evidence="10">
    <location>
        <begin position="6"/>
        <end position="116"/>
    </location>
</feature>
<reference evidence="11 12" key="1">
    <citation type="submission" date="2018-08" db="EMBL/GenBank/DDBJ databases">
        <title>Lysinibacillus sp. YLB-03 draft genome sequence.</title>
        <authorList>
            <person name="Yu L."/>
        </authorList>
    </citation>
    <scope>NUCLEOTIDE SEQUENCE [LARGE SCALE GENOMIC DNA]</scope>
    <source>
        <strain evidence="11 12">YLB-03</strain>
    </source>
</reference>
<dbReference type="Pfam" id="PF02771">
    <property type="entry name" value="Acyl-CoA_dh_N"/>
    <property type="match status" value="1"/>
</dbReference>
<comment type="catalytic activity">
    <reaction evidence="6">
        <text>a 2,3-saturated acyl-CoA + A = a 2,3-dehydroacyl-CoA + AH2</text>
        <dbReference type="Rhea" id="RHEA:48608"/>
        <dbReference type="ChEBI" id="CHEBI:13193"/>
        <dbReference type="ChEBI" id="CHEBI:17499"/>
        <dbReference type="ChEBI" id="CHEBI:60015"/>
        <dbReference type="ChEBI" id="CHEBI:65111"/>
    </reaction>
</comment>
<keyword evidence="12" id="KW-1185">Reference proteome</keyword>
<dbReference type="InterPro" id="IPR046373">
    <property type="entry name" value="Acyl-CoA_Oxase/DH_mid-dom_sf"/>
</dbReference>
<gene>
    <name evidence="11" type="ORF">D1B33_05855</name>
</gene>
<keyword evidence="4 7" id="KW-0274">FAD</keyword>